<keyword evidence="4" id="KW-0997">Cell inner membrane</keyword>
<comment type="similarity">
    <text evidence="8">Belongs to the binding-protein-dependent transport system permease family.</text>
</comment>
<dbReference type="Pfam" id="PF00528">
    <property type="entry name" value="BPD_transp_1"/>
    <property type="match status" value="1"/>
</dbReference>
<dbReference type="InterPro" id="IPR000515">
    <property type="entry name" value="MetI-like"/>
</dbReference>
<dbReference type="GO" id="GO:0055085">
    <property type="term" value="P:transmembrane transport"/>
    <property type="evidence" value="ECO:0007669"/>
    <property type="project" value="InterPro"/>
</dbReference>
<evidence type="ECO:0000256" key="6">
    <source>
        <dbReference type="ARBA" id="ARBA00022989"/>
    </source>
</evidence>
<proteinExistence type="inferred from homology"/>
<feature type="transmembrane region" description="Helical" evidence="8">
    <location>
        <begin position="194"/>
        <end position="215"/>
    </location>
</feature>
<dbReference type="Gene3D" id="1.10.3720.10">
    <property type="entry name" value="MetI-like"/>
    <property type="match status" value="1"/>
</dbReference>
<dbReference type="PANTHER" id="PTHR43357">
    <property type="entry name" value="INNER MEMBRANE ABC TRANSPORTER PERMEASE PROTEIN YDCV"/>
    <property type="match status" value="1"/>
</dbReference>
<evidence type="ECO:0000259" key="9">
    <source>
        <dbReference type="PROSITE" id="PS50928"/>
    </source>
</evidence>
<dbReference type="CDD" id="cd06261">
    <property type="entry name" value="TM_PBP2"/>
    <property type="match status" value="1"/>
</dbReference>
<reference evidence="10 11" key="1">
    <citation type="submission" date="2019-08" db="EMBL/GenBank/DDBJ databases">
        <authorList>
            <person name="Peeters C."/>
        </authorList>
    </citation>
    <scope>NUCLEOTIDE SEQUENCE [LARGE SCALE GENOMIC DNA]</scope>
    <source>
        <strain evidence="10 11">LMG 18089</strain>
    </source>
</reference>
<dbReference type="InterPro" id="IPR035906">
    <property type="entry name" value="MetI-like_sf"/>
</dbReference>
<dbReference type="PROSITE" id="PS50928">
    <property type="entry name" value="ABC_TM1"/>
    <property type="match status" value="1"/>
</dbReference>
<organism evidence="10 11">
    <name type="scientific">Pandoraea apista</name>
    <dbReference type="NCBI Taxonomy" id="93218"/>
    <lineage>
        <taxon>Bacteria</taxon>
        <taxon>Pseudomonadati</taxon>
        <taxon>Pseudomonadota</taxon>
        <taxon>Betaproteobacteria</taxon>
        <taxon>Burkholderiales</taxon>
        <taxon>Burkholderiaceae</taxon>
        <taxon>Pandoraea</taxon>
    </lineage>
</organism>
<evidence type="ECO:0000256" key="3">
    <source>
        <dbReference type="ARBA" id="ARBA00022475"/>
    </source>
</evidence>
<dbReference type="AlphaFoldDB" id="A0A5E5PBP9"/>
<name>A0A5E5PBP9_9BURK</name>
<gene>
    <name evidence="10" type="ORF">PAP18089_04692</name>
</gene>
<feature type="transmembrane region" description="Helical" evidence="8">
    <location>
        <begin position="73"/>
        <end position="98"/>
    </location>
</feature>
<dbReference type="Proteomes" id="UP000364291">
    <property type="component" value="Unassembled WGS sequence"/>
</dbReference>
<evidence type="ECO:0000256" key="4">
    <source>
        <dbReference type="ARBA" id="ARBA00022519"/>
    </source>
</evidence>
<evidence type="ECO:0000256" key="1">
    <source>
        <dbReference type="ARBA" id="ARBA00004429"/>
    </source>
</evidence>
<keyword evidence="5 8" id="KW-0812">Transmembrane</keyword>
<keyword evidence="3" id="KW-1003">Cell membrane</keyword>
<sequence length="331" mass="35533">MLIRLSALPRKGSRDIRIRPEILLPYAVQVSPMSDFHADRLAPTVPHRHSAAPAEASVTQHPPRRARTGALVWAVRIVAALFLVYLCLPVLLLLIGAFGQTWTNTVLPVGITSRWFAELAGDPSFRRAFSTSLIVALSCCTITAAVGLPLAYTLHHRARHGRGAVARWVTLMPVAVPALTLGFGYIAVFSGDTLPWLGSLPLLVLAHTVLTLPYLTQTLLADLRHLDIVRLEDCAATLGASPWRQFATVAVPNLTHSLVAGLVMVAALSIGEFQISNLIAGFRYRNYPVVLLQAFYGATGFACAATVVLLVLALAATGLSIVAASRQKVTS</sequence>
<feature type="domain" description="ABC transmembrane type-1" evidence="9">
    <location>
        <begin position="129"/>
        <end position="320"/>
    </location>
</feature>
<dbReference type="GO" id="GO:0005886">
    <property type="term" value="C:plasma membrane"/>
    <property type="evidence" value="ECO:0007669"/>
    <property type="project" value="UniProtKB-SubCell"/>
</dbReference>
<keyword evidence="7 8" id="KW-0472">Membrane</keyword>
<evidence type="ECO:0000256" key="7">
    <source>
        <dbReference type="ARBA" id="ARBA00023136"/>
    </source>
</evidence>
<keyword evidence="6 8" id="KW-1133">Transmembrane helix</keyword>
<protein>
    <submittedName>
        <fullName evidence="10">ABC transporter permease</fullName>
    </submittedName>
</protein>
<evidence type="ECO:0000313" key="11">
    <source>
        <dbReference type="Proteomes" id="UP000364291"/>
    </source>
</evidence>
<comment type="subcellular location">
    <subcellularLocation>
        <location evidence="1">Cell inner membrane</location>
        <topology evidence="1">Multi-pass membrane protein</topology>
    </subcellularLocation>
    <subcellularLocation>
        <location evidence="8">Cell membrane</location>
        <topology evidence="8">Multi-pass membrane protein</topology>
    </subcellularLocation>
</comment>
<feature type="transmembrane region" description="Helical" evidence="8">
    <location>
        <begin position="254"/>
        <end position="275"/>
    </location>
</feature>
<evidence type="ECO:0000256" key="2">
    <source>
        <dbReference type="ARBA" id="ARBA00022448"/>
    </source>
</evidence>
<dbReference type="SUPFAM" id="SSF161098">
    <property type="entry name" value="MetI-like"/>
    <property type="match status" value="1"/>
</dbReference>
<accession>A0A5E5PBP9</accession>
<feature type="transmembrane region" description="Helical" evidence="8">
    <location>
        <begin position="295"/>
        <end position="324"/>
    </location>
</feature>
<evidence type="ECO:0000256" key="5">
    <source>
        <dbReference type="ARBA" id="ARBA00022692"/>
    </source>
</evidence>
<dbReference type="EMBL" id="CABPSX010000012">
    <property type="protein sequence ID" value="VVG73683.1"/>
    <property type="molecule type" value="Genomic_DNA"/>
</dbReference>
<feature type="transmembrane region" description="Helical" evidence="8">
    <location>
        <begin position="164"/>
        <end position="188"/>
    </location>
</feature>
<keyword evidence="2 8" id="KW-0813">Transport</keyword>
<evidence type="ECO:0000256" key="8">
    <source>
        <dbReference type="RuleBase" id="RU363032"/>
    </source>
</evidence>
<dbReference type="PANTHER" id="PTHR43357:SF4">
    <property type="entry name" value="INNER MEMBRANE ABC TRANSPORTER PERMEASE PROTEIN YDCV"/>
    <property type="match status" value="1"/>
</dbReference>
<evidence type="ECO:0000313" key="10">
    <source>
        <dbReference type="EMBL" id="VVG73683.1"/>
    </source>
</evidence>
<feature type="transmembrane region" description="Helical" evidence="8">
    <location>
        <begin position="128"/>
        <end position="152"/>
    </location>
</feature>